<dbReference type="EMBL" id="KT876724">
    <property type="protein sequence ID" value="ALN97159.1"/>
    <property type="molecule type" value="Genomic_DNA"/>
</dbReference>
<organism evidence="1 2">
    <name type="scientific">Flavobacterium phage FpV4</name>
    <dbReference type="NCBI Taxonomy" id="1740108"/>
    <lineage>
        <taxon>Viruses</taxon>
        <taxon>Duplodnaviria</taxon>
        <taxon>Heunggongvirae</taxon>
        <taxon>Uroviricota</taxon>
        <taxon>Caudoviricetes</taxon>
        <taxon>Fipvunavirus</taxon>
        <taxon>Fipvunavirus Fpv4</taxon>
    </lineage>
</organism>
<evidence type="ECO:0000313" key="1">
    <source>
        <dbReference type="EMBL" id="ALN97159.1"/>
    </source>
</evidence>
<dbReference type="KEGG" id="vg:40069619"/>
<dbReference type="RefSeq" id="YP_009594102.1">
    <property type="nucleotide sequence ID" value="NC_041872.1"/>
</dbReference>
<dbReference type="Proteomes" id="UP000221857">
    <property type="component" value="Segment"/>
</dbReference>
<evidence type="ECO:0000313" key="2">
    <source>
        <dbReference type="Proteomes" id="UP000221857"/>
    </source>
</evidence>
<protein>
    <submittedName>
        <fullName evidence="1">Uncharacterized protein</fullName>
    </submittedName>
</protein>
<accession>A0A141HR48</accession>
<dbReference type="GeneID" id="40069619"/>
<name>A0A141HR48_9CAUD</name>
<keyword evidence="2" id="KW-1185">Reference proteome</keyword>
<sequence>MQIELGKIYVNKTYKYLLPCLKLHGPTFVVKLNSVFNLAFGIHDCLLDGTPFEQQRLIYILSDKLYQPAKFQNFLNYLKHQEYYVTDYAYDDIERGRKHMVVIKFPESHSDVYDKFNEGKYSKMYCKDELEQFFPKETEAKKVLTKSLSMRDIFIKKVNDSFGTVLTHKDLKDEGMEYDFPPEKQKEFFNYKNLEE</sequence>
<reference evidence="1 2" key="1">
    <citation type="journal article" date="2016" name="PLoS ONE">
        <title>Comparative Genome Analysis Provides Insights into the Pathogenicity of Flavobacterium psychrophilum.</title>
        <authorList>
            <person name="Castillo D."/>
            <person name="Christiansen R.H."/>
            <person name="Dalsgaard I."/>
            <person name="Madsen L."/>
            <person name="Espejo R."/>
            <person name="Middelboe M."/>
        </authorList>
    </citation>
    <scope>NUCLEOTIDE SEQUENCE [LARGE SCALE GENOMIC DNA]</scope>
</reference>
<proteinExistence type="predicted"/>